<protein>
    <submittedName>
        <fullName evidence="1">Uncharacterized protein</fullName>
    </submittedName>
</protein>
<reference evidence="1 2" key="1">
    <citation type="submission" date="2014-01" db="EMBL/GenBank/DDBJ databases">
        <title>Genome sequencing of Thermococcus guaymasensis.</title>
        <authorList>
            <person name="Zhang X."/>
            <person name="Alvare G."/>
            <person name="Fristensky B."/>
            <person name="Chen L."/>
            <person name="Suen T."/>
            <person name="Chen Q."/>
            <person name="Ma K."/>
        </authorList>
    </citation>
    <scope>NUCLEOTIDE SEQUENCE [LARGE SCALE GENOMIC DNA]</scope>
    <source>
        <strain evidence="1 2">DSM 11113</strain>
    </source>
</reference>
<gene>
    <name evidence="1" type="ORF">X802_00185</name>
</gene>
<evidence type="ECO:0000313" key="1">
    <source>
        <dbReference type="EMBL" id="AJC72612.1"/>
    </source>
</evidence>
<evidence type="ECO:0000313" key="2">
    <source>
        <dbReference type="Proteomes" id="UP000062043"/>
    </source>
</evidence>
<sequence length="120" mass="13577">MKLRPAIKHYSKVFSSFLLLVFLVAIMPATVSALINQATEMRLGEFSGSYFSFHFVSEEYDDIHVIYLSDGELPTGAEPPRSVKGYGGFSVNDIRKRYPENARQCWNKGHGRLPPTAHLR</sequence>
<dbReference type="AlphaFoldDB" id="A0A0X1KMW1"/>
<accession>A0A0X1KMW1</accession>
<dbReference type="STRING" id="1432656.X802_00185"/>
<dbReference type="EMBL" id="CP007140">
    <property type="protein sequence ID" value="AJC72612.1"/>
    <property type="molecule type" value="Genomic_DNA"/>
</dbReference>
<dbReference type="OrthoDB" id="379057at2157"/>
<proteinExistence type="predicted"/>
<organism evidence="1 2">
    <name type="scientific">Thermococcus guaymasensis DSM 11113</name>
    <dbReference type="NCBI Taxonomy" id="1432656"/>
    <lineage>
        <taxon>Archaea</taxon>
        <taxon>Methanobacteriati</taxon>
        <taxon>Methanobacteriota</taxon>
        <taxon>Thermococci</taxon>
        <taxon>Thermococcales</taxon>
        <taxon>Thermococcaceae</taxon>
        <taxon>Thermococcus</taxon>
    </lineage>
</organism>
<name>A0A0X1KMW1_9EURY</name>
<keyword evidence="2" id="KW-1185">Reference proteome</keyword>
<dbReference type="GeneID" id="54818117"/>
<dbReference type="KEGG" id="tgy:X802_00185"/>
<dbReference type="RefSeq" id="WP_062369952.1">
    <property type="nucleotide sequence ID" value="NZ_CP007140.1"/>
</dbReference>
<dbReference type="Proteomes" id="UP000062043">
    <property type="component" value="Chromosome"/>
</dbReference>